<evidence type="ECO:0000313" key="1">
    <source>
        <dbReference type="EMBL" id="MPM02994.1"/>
    </source>
</evidence>
<dbReference type="InterPro" id="IPR044543">
    <property type="entry name" value="YHJQ-like"/>
</dbReference>
<comment type="caution">
    <text evidence="1">The sequence shown here is derived from an EMBL/GenBank/DDBJ whole genome shotgun (WGS) entry which is preliminary data.</text>
</comment>
<dbReference type="EMBL" id="VSSQ01000914">
    <property type="protein sequence ID" value="MPM02994.1"/>
    <property type="molecule type" value="Genomic_DNA"/>
</dbReference>
<dbReference type="PANTHER" id="PTHR37310:SF1">
    <property type="entry name" value="CYTOPLASMIC PROTEIN"/>
    <property type="match status" value="1"/>
</dbReference>
<dbReference type="Pfam" id="PF03860">
    <property type="entry name" value="Csp"/>
    <property type="match status" value="1"/>
</dbReference>
<dbReference type="CDD" id="cd08026">
    <property type="entry name" value="DUF326"/>
    <property type="match status" value="1"/>
</dbReference>
<dbReference type="Gene3D" id="1.20.1270.360">
    <property type="match status" value="1"/>
</dbReference>
<dbReference type="InterPro" id="IPR005560">
    <property type="entry name" value="Csp_YhjQ"/>
</dbReference>
<protein>
    <submittedName>
        <fullName evidence="1">Putative cysteine-rich protein YhjQ</fullName>
    </submittedName>
</protein>
<dbReference type="AlphaFoldDB" id="A0A644WL87"/>
<proteinExistence type="predicted"/>
<dbReference type="PANTHER" id="PTHR37310">
    <property type="entry name" value="CYTOPLASMIC PROTEIN-RELATED"/>
    <property type="match status" value="1"/>
</dbReference>
<name>A0A644WL87_9ZZZZ</name>
<gene>
    <name evidence="1" type="primary">yhjQ_1</name>
    <name evidence="1" type="ORF">SDC9_49253</name>
</gene>
<organism evidence="1">
    <name type="scientific">bioreactor metagenome</name>
    <dbReference type="NCBI Taxonomy" id="1076179"/>
    <lineage>
        <taxon>unclassified sequences</taxon>
        <taxon>metagenomes</taxon>
        <taxon>ecological metagenomes</taxon>
    </lineage>
</organism>
<reference evidence="1" key="1">
    <citation type="submission" date="2019-08" db="EMBL/GenBank/DDBJ databases">
        <authorList>
            <person name="Kucharzyk K."/>
            <person name="Murdoch R.W."/>
            <person name="Higgins S."/>
            <person name="Loffler F."/>
        </authorList>
    </citation>
    <scope>NUCLEOTIDE SEQUENCE</scope>
</reference>
<sequence length="114" mass="12339">MGIVTNLTDKHQTCIDACNRCAQACEECTMLCLNEPDVAARKNCISGLIECSAICKESACFMAMNAQHAKDLCKLCATVCEKCAAECGMFKDDHCVKCAFECKSCASECKTMAQ</sequence>
<accession>A0A644WL87</accession>